<gene>
    <name evidence="1" type="ORF">O6H91_14G059800</name>
</gene>
<comment type="caution">
    <text evidence="1">The sequence shown here is derived from an EMBL/GenBank/DDBJ whole genome shotgun (WGS) entry which is preliminary data.</text>
</comment>
<evidence type="ECO:0000313" key="2">
    <source>
        <dbReference type="Proteomes" id="UP001162992"/>
    </source>
</evidence>
<protein>
    <submittedName>
        <fullName evidence="1">Uncharacterized protein</fullName>
    </submittedName>
</protein>
<name>A0ACC2BPU5_DIPCM</name>
<accession>A0ACC2BPU5</accession>
<keyword evidence="2" id="KW-1185">Reference proteome</keyword>
<sequence length="179" mass="20477">MNIESFLSCFTHLTVIQLVCLWFLDHTCSRNRQKQQNKETQTKVHAWWLQYCSDHHLLQSMASSSSHFDLASHSDRIADRELAICALPSMPTRRSPRNSASKTLATRLRTFEVLDLWPDFLGAARDYCNRLNNSLKRHINPLTYIQDDGGLRSAAKESNIEAALIFECHGQKFDANLGV</sequence>
<dbReference type="Proteomes" id="UP001162992">
    <property type="component" value="Chromosome 14"/>
</dbReference>
<evidence type="ECO:0000313" key="1">
    <source>
        <dbReference type="EMBL" id="KAJ7531813.1"/>
    </source>
</evidence>
<proteinExistence type="predicted"/>
<reference evidence="2" key="1">
    <citation type="journal article" date="2024" name="Proc. Natl. Acad. Sci. U.S.A.">
        <title>Extraordinary preservation of gene collinearity over three hundred million years revealed in homosporous lycophytes.</title>
        <authorList>
            <person name="Li C."/>
            <person name="Wickell D."/>
            <person name="Kuo L.Y."/>
            <person name="Chen X."/>
            <person name="Nie B."/>
            <person name="Liao X."/>
            <person name="Peng D."/>
            <person name="Ji J."/>
            <person name="Jenkins J."/>
            <person name="Williams M."/>
            <person name="Shu S."/>
            <person name="Plott C."/>
            <person name="Barry K."/>
            <person name="Rajasekar S."/>
            <person name="Grimwood J."/>
            <person name="Han X."/>
            <person name="Sun S."/>
            <person name="Hou Z."/>
            <person name="He W."/>
            <person name="Dai G."/>
            <person name="Sun C."/>
            <person name="Schmutz J."/>
            <person name="Leebens-Mack J.H."/>
            <person name="Li F.W."/>
            <person name="Wang L."/>
        </authorList>
    </citation>
    <scope>NUCLEOTIDE SEQUENCE [LARGE SCALE GENOMIC DNA]</scope>
    <source>
        <strain evidence="2">cv. PW_Plant_1</strain>
    </source>
</reference>
<dbReference type="EMBL" id="CM055105">
    <property type="protein sequence ID" value="KAJ7531813.1"/>
    <property type="molecule type" value="Genomic_DNA"/>
</dbReference>
<organism evidence="1 2">
    <name type="scientific">Diphasiastrum complanatum</name>
    <name type="common">Issler's clubmoss</name>
    <name type="synonym">Lycopodium complanatum</name>
    <dbReference type="NCBI Taxonomy" id="34168"/>
    <lineage>
        <taxon>Eukaryota</taxon>
        <taxon>Viridiplantae</taxon>
        <taxon>Streptophyta</taxon>
        <taxon>Embryophyta</taxon>
        <taxon>Tracheophyta</taxon>
        <taxon>Lycopodiopsida</taxon>
        <taxon>Lycopodiales</taxon>
        <taxon>Lycopodiaceae</taxon>
        <taxon>Lycopodioideae</taxon>
        <taxon>Diphasiastrum</taxon>
    </lineage>
</organism>